<dbReference type="Proteomes" id="UP000253517">
    <property type="component" value="Unassembled WGS sequence"/>
</dbReference>
<dbReference type="InterPro" id="IPR007492">
    <property type="entry name" value="LytTR_DNA-bd_dom"/>
</dbReference>
<dbReference type="Gene3D" id="3.40.50.2300">
    <property type="match status" value="1"/>
</dbReference>
<dbReference type="InterPro" id="IPR001789">
    <property type="entry name" value="Sig_transdc_resp-reg_receiver"/>
</dbReference>
<dbReference type="SUPFAM" id="SSF52172">
    <property type="entry name" value="CheY-like"/>
    <property type="match status" value="1"/>
</dbReference>
<feature type="domain" description="Response regulatory" evidence="2">
    <location>
        <begin position="7"/>
        <end position="122"/>
    </location>
</feature>
<protein>
    <submittedName>
        <fullName evidence="4">LytTR family two component transcriptional regulator</fullName>
    </submittedName>
</protein>
<accession>A0A369A143</accession>
<evidence type="ECO:0000259" key="3">
    <source>
        <dbReference type="PROSITE" id="PS50930"/>
    </source>
</evidence>
<dbReference type="InterPro" id="IPR046947">
    <property type="entry name" value="LytR-like"/>
</dbReference>
<dbReference type="InterPro" id="IPR011006">
    <property type="entry name" value="CheY-like_superfamily"/>
</dbReference>
<dbReference type="SMART" id="SM00850">
    <property type="entry name" value="LytTR"/>
    <property type="match status" value="1"/>
</dbReference>
<dbReference type="GO" id="GO:0000156">
    <property type="term" value="F:phosphorelay response regulator activity"/>
    <property type="evidence" value="ECO:0007669"/>
    <property type="project" value="InterPro"/>
</dbReference>
<sequence>MEDIKITALIVDDELHARNVLHSLLSEYFPEIEVVGEAKTLPEAVRLISDLNPTVVFLDVEMPEYNGTQIFEFFPEGNIHFKIIFVTAYSEYAVTAFELSAVDYILKPISPEALSRAITKLKATLNNDITIERERLNALIANIKNPEEAKLVLPSSDGQAVVRLNDIVFLKADSSYTEIYLADGSKLFLSRKLLEFEKLQNIGPFLRTHRSYIVNLNRIKKILRNDGGLVMDNGKEVSLASDKKQLLYEKLNAIKF</sequence>
<dbReference type="Pfam" id="PF00072">
    <property type="entry name" value="Response_reg"/>
    <property type="match status" value="1"/>
</dbReference>
<dbReference type="Gene3D" id="2.40.50.1020">
    <property type="entry name" value="LytTr DNA-binding domain"/>
    <property type="match status" value="1"/>
</dbReference>
<dbReference type="EMBL" id="QPJS01000005">
    <property type="protein sequence ID" value="RCX02076.1"/>
    <property type="molecule type" value="Genomic_DNA"/>
</dbReference>
<dbReference type="GO" id="GO:0003677">
    <property type="term" value="F:DNA binding"/>
    <property type="evidence" value="ECO:0007669"/>
    <property type="project" value="InterPro"/>
</dbReference>
<proteinExistence type="predicted"/>
<dbReference type="PROSITE" id="PS50930">
    <property type="entry name" value="HTH_LYTTR"/>
    <property type="match status" value="1"/>
</dbReference>
<gene>
    <name evidence="4" type="ORF">DES35_10547</name>
</gene>
<name>A0A369A143_9FLAO</name>
<evidence type="ECO:0000313" key="4">
    <source>
        <dbReference type="EMBL" id="RCX02076.1"/>
    </source>
</evidence>
<evidence type="ECO:0000313" key="5">
    <source>
        <dbReference type="Proteomes" id="UP000253517"/>
    </source>
</evidence>
<keyword evidence="1" id="KW-0597">Phosphoprotein</keyword>
<dbReference type="PANTHER" id="PTHR37299">
    <property type="entry name" value="TRANSCRIPTIONAL REGULATOR-RELATED"/>
    <property type="match status" value="1"/>
</dbReference>
<evidence type="ECO:0000259" key="2">
    <source>
        <dbReference type="PROSITE" id="PS50110"/>
    </source>
</evidence>
<evidence type="ECO:0000256" key="1">
    <source>
        <dbReference type="PROSITE-ProRule" id="PRU00169"/>
    </source>
</evidence>
<dbReference type="AlphaFoldDB" id="A0A369A143"/>
<dbReference type="SMART" id="SM00448">
    <property type="entry name" value="REC"/>
    <property type="match status" value="1"/>
</dbReference>
<dbReference type="PANTHER" id="PTHR37299:SF1">
    <property type="entry name" value="STAGE 0 SPORULATION PROTEIN A HOMOLOG"/>
    <property type="match status" value="1"/>
</dbReference>
<reference evidence="4 5" key="1">
    <citation type="submission" date="2018-07" db="EMBL/GenBank/DDBJ databases">
        <title>Genomic Encyclopedia of Type Strains, Phase IV (KMG-IV): sequencing the most valuable type-strain genomes for metagenomic binning, comparative biology and taxonomic classification.</title>
        <authorList>
            <person name="Goeker M."/>
        </authorList>
    </citation>
    <scope>NUCLEOTIDE SEQUENCE [LARGE SCALE GENOMIC DNA]</scope>
    <source>
        <strain evidence="4 5">DSM 21410</strain>
    </source>
</reference>
<feature type="domain" description="HTH LytTR-type" evidence="3">
    <location>
        <begin position="151"/>
        <end position="228"/>
    </location>
</feature>
<dbReference type="PROSITE" id="PS50110">
    <property type="entry name" value="RESPONSE_REGULATORY"/>
    <property type="match status" value="1"/>
</dbReference>
<organism evidence="4 5">
    <name type="scientific">Schleiferia thermophila</name>
    <dbReference type="NCBI Taxonomy" id="884107"/>
    <lineage>
        <taxon>Bacteria</taxon>
        <taxon>Pseudomonadati</taxon>
        <taxon>Bacteroidota</taxon>
        <taxon>Flavobacteriia</taxon>
        <taxon>Flavobacteriales</taxon>
        <taxon>Schleiferiaceae</taxon>
        <taxon>Schleiferia</taxon>
    </lineage>
</organism>
<comment type="caution">
    <text evidence="4">The sequence shown here is derived from an EMBL/GenBank/DDBJ whole genome shotgun (WGS) entry which is preliminary data.</text>
</comment>
<dbReference type="RefSeq" id="WP_051889386.1">
    <property type="nucleotide sequence ID" value="NZ_BHZF01000004.1"/>
</dbReference>
<feature type="modified residue" description="4-aspartylphosphate" evidence="1">
    <location>
        <position position="59"/>
    </location>
</feature>
<keyword evidence="5" id="KW-1185">Reference proteome</keyword>
<dbReference type="Pfam" id="PF04397">
    <property type="entry name" value="LytTR"/>
    <property type="match status" value="1"/>
</dbReference>